<reference evidence="2" key="1">
    <citation type="submission" date="2021-06" db="EMBL/GenBank/DDBJ databases">
        <authorList>
            <person name="Kallberg Y."/>
            <person name="Tangrot J."/>
            <person name="Rosling A."/>
        </authorList>
    </citation>
    <scope>NUCLEOTIDE SEQUENCE</scope>
    <source>
        <strain evidence="2">MA453B</strain>
    </source>
</reference>
<organism evidence="2 3">
    <name type="scientific">Dentiscutata erythropus</name>
    <dbReference type="NCBI Taxonomy" id="1348616"/>
    <lineage>
        <taxon>Eukaryota</taxon>
        <taxon>Fungi</taxon>
        <taxon>Fungi incertae sedis</taxon>
        <taxon>Mucoromycota</taxon>
        <taxon>Glomeromycotina</taxon>
        <taxon>Glomeromycetes</taxon>
        <taxon>Diversisporales</taxon>
        <taxon>Gigasporaceae</taxon>
        <taxon>Dentiscutata</taxon>
    </lineage>
</organism>
<evidence type="ECO:0000313" key="2">
    <source>
        <dbReference type="EMBL" id="CAG8763271.1"/>
    </source>
</evidence>
<feature type="region of interest" description="Disordered" evidence="1">
    <location>
        <begin position="1"/>
        <end position="24"/>
    </location>
</feature>
<name>A0A9N9J4D1_9GLOM</name>
<dbReference type="EMBL" id="CAJVPY010017715">
    <property type="protein sequence ID" value="CAG8763271.1"/>
    <property type="molecule type" value="Genomic_DNA"/>
</dbReference>
<dbReference type="AlphaFoldDB" id="A0A9N9J4D1"/>
<dbReference type="OrthoDB" id="2439417at2759"/>
<sequence>TENEKLQKKIKEKKEAEKFRKQKQKLQETEKRIQSLINATEMSKADKMKYVSVIYYIRLLQYESSKIEASQVVATIHNGGNLLSPSQYGKHPSQLLLYDEDVSLKIANYLKATKFKVNSRLVKQYFENNILPELYIN</sequence>
<gene>
    <name evidence="2" type="ORF">DERYTH_LOCUS18016</name>
</gene>
<dbReference type="Proteomes" id="UP000789405">
    <property type="component" value="Unassembled WGS sequence"/>
</dbReference>
<evidence type="ECO:0000256" key="1">
    <source>
        <dbReference type="SAM" id="MobiDB-lite"/>
    </source>
</evidence>
<evidence type="ECO:0000313" key="3">
    <source>
        <dbReference type="Proteomes" id="UP000789405"/>
    </source>
</evidence>
<comment type="caution">
    <text evidence="2">The sequence shown here is derived from an EMBL/GenBank/DDBJ whole genome shotgun (WGS) entry which is preliminary data.</text>
</comment>
<feature type="non-terminal residue" evidence="2">
    <location>
        <position position="137"/>
    </location>
</feature>
<protein>
    <submittedName>
        <fullName evidence="2">25694_t:CDS:1</fullName>
    </submittedName>
</protein>
<accession>A0A9N9J4D1</accession>
<keyword evidence="3" id="KW-1185">Reference proteome</keyword>
<proteinExistence type="predicted"/>